<reference evidence="2 3" key="1">
    <citation type="journal article" date="2018" name="Sci. Rep.">
        <title>Genomic signatures of local adaptation to the degree of environmental predictability in rotifers.</title>
        <authorList>
            <person name="Franch-Gras L."/>
            <person name="Hahn C."/>
            <person name="Garcia-Roger E.M."/>
            <person name="Carmona M.J."/>
            <person name="Serra M."/>
            <person name="Gomez A."/>
        </authorList>
    </citation>
    <scope>NUCLEOTIDE SEQUENCE [LARGE SCALE GENOMIC DNA]</scope>
    <source>
        <strain evidence="2">HYR1</strain>
    </source>
</reference>
<name>A0A3M7SWK4_BRAPC</name>
<feature type="transmembrane region" description="Helical" evidence="1">
    <location>
        <begin position="37"/>
        <end position="55"/>
    </location>
</feature>
<accession>A0A3M7SWK4</accession>
<keyword evidence="1" id="KW-1133">Transmembrane helix</keyword>
<dbReference type="AlphaFoldDB" id="A0A3M7SWK4"/>
<keyword evidence="1" id="KW-0812">Transmembrane</keyword>
<evidence type="ECO:0000313" key="3">
    <source>
        <dbReference type="Proteomes" id="UP000276133"/>
    </source>
</evidence>
<comment type="caution">
    <text evidence="2">The sequence shown here is derived from an EMBL/GenBank/DDBJ whole genome shotgun (WGS) entry which is preliminary data.</text>
</comment>
<organism evidence="2 3">
    <name type="scientific">Brachionus plicatilis</name>
    <name type="common">Marine rotifer</name>
    <name type="synonym">Brachionus muelleri</name>
    <dbReference type="NCBI Taxonomy" id="10195"/>
    <lineage>
        <taxon>Eukaryota</taxon>
        <taxon>Metazoa</taxon>
        <taxon>Spiralia</taxon>
        <taxon>Gnathifera</taxon>
        <taxon>Rotifera</taxon>
        <taxon>Eurotatoria</taxon>
        <taxon>Monogononta</taxon>
        <taxon>Pseudotrocha</taxon>
        <taxon>Ploima</taxon>
        <taxon>Brachionidae</taxon>
        <taxon>Brachionus</taxon>
    </lineage>
</organism>
<evidence type="ECO:0000256" key="1">
    <source>
        <dbReference type="SAM" id="Phobius"/>
    </source>
</evidence>
<keyword evidence="3" id="KW-1185">Reference proteome</keyword>
<sequence length="67" mass="7809">MDCQPKMDKVFNLKQSEILEQKLHMINKISKMLRIKILNTFVNCLLGLIDFLISAQKLALQLVSNKY</sequence>
<proteinExistence type="predicted"/>
<protein>
    <submittedName>
        <fullName evidence="2">Uncharacterized protein</fullName>
    </submittedName>
</protein>
<gene>
    <name evidence="2" type="ORF">BpHYR1_041453</name>
</gene>
<dbReference type="EMBL" id="REGN01000664">
    <property type="protein sequence ID" value="RNA40211.1"/>
    <property type="molecule type" value="Genomic_DNA"/>
</dbReference>
<evidence type="ECO:0000313" key="2">
    <source>
        <dbReference type="EMBL" id="RNA40211.1"/>
    </source>
</evidence>
<keyword evidence="1" id="KW-0472">Membrane</keyword>
<dbReference type="Proteomes" id="UP000276133">
    <property type="component" value="Unassembled WGS sequence"/>
</dbReference>